<evidence type="ECO:0000313" key="1">
    <source>
        <dbReference type="EMBL" id="KAJ4359950.1"/>
    </source>
</evidence>
<evidence type="ECO:0000313" key="2">
    <source>
        <dbReference type="Proteomes" id="UP001140513"/>
    </source>
</evidence>
<comment type="caution">
    <text evidence="1">The sequence shown here is derived from an EMBL/GenBank/DDBJ whole genome shotgun (WGS) entry which is preliminary data.</text>
</comment>
<sequence length="380" mass="43083">MPSSPSGLKLTTGDPALCALAGCNKTAEVLCRRCMSTPAIGTAVPLLAEIAYCSEGHLEQDAAQHEEMCTCRRWLRYVGRLGELHYLLFSIDCKEKSFQALHYANSSKDGTALDIVYGDMQPWEPFCSFDVDKDVELCALYNKHCDYAMALGAGLMAYLNMNNEMRVKERHSLVDSRKIVRICYGSGEAQNNENMRLSVFFLAPPFFAPRADPFTEDGIILDPSGMQFYFKETIDTALEYQSKKGRHAEDDQSRYHEPLGCAFKRHRDQLQKASGPVLDILLNTEARIRASWNIMYNELHLFGGAEGIDNSDDGQWEEFKERIIRLLMNAHRGIRTEIDLINTIDGLQQDKIHEMKRKLVVRENGEGYERMVALLDDIGM</sequence>
<dbReference type="RefSeq" id="XP_056076152.1">
    <property type="nucleotide sequence ID" value="XM_056209330.1"/>
</dbReference>
<dbReference type="AlphaFoldDB" id="A0A9W8XW96"/>
<dbReference type="OrthoDB" id="432970at2759"/>
<reference evidence="1" key="1">
    <citation type="submission" date="2022-10" db="EMBL/GenBank/DDBJ databases">
        <title>Tapping the CABI collections for fungal endophytes: first genome assemblies for Collariella, Neodidymelliopsis, Ascochyta clinopodiicola, Didymella pomorum, Didymosphaeria variabile, Neocosmospora piperis and Neocucurbitaria cava.</title>
        <authorList>
            <person name="Hill R."/>
        </authorList>
    </citation>
    <scope>NUCLEOTIDE SEQUENCE</scope>
    <source>
        <strain evidence="1">IMI 356815</strain>
    </source>
</reference>
<protein>
    <submittedName>
        <fullName evidence="1">Uncharacterized protein</fullName>
    </submittedName>
</protein>
<dbReference type="Proteomes" id="UP001140513">
    <property type="component" value="Unassembled WGS sequence"/>
</dbReference>
<dbReference type="GeneID" id="80904039"/>
<accession>A0A9W8XW96</accession>
<gene>
    <name evidence="1" type="ORF">N0V89_000509</name>
</gene>
<proteinExistence type="predicted"/>
<keyword evidence="2" id="KW-1185">Reference proteome</keyword>
<organism evidence="1 2">
    <name type="scientific">Didymosphaeria variabile</name>
    <dbReference type="NCBI Taxonomy" id="1932322"/>
    <lineage>
        <taxon>Eukaryota</taxon>
        <taxon>Fungi</taxon>
        <taxon>Dikarya</taxon>
        <taxon>Ascomycota</taxon>
        <taxon>Pezizomycotina</taxon>
        <taxon>Dothideomycetes</taxon>
        <taxon>Pleosporomycetidae</taxon>
        <taxon>Pleosporales</taxon>
        <taxon>Massarineae</taxon>
        <taxon>Didymosphaeriaceae</taxon>
        <taxon>Didymosphaeria</taxon>
    </lineage>
</organism>
<name>A0A9W8XW96_9PLEO</name>
<dbReference type="EMBL" id="JAPEUX010000001">
    <property type="protein sequence ID" value="KAJ4359950.1"/>
    <property type="molecule type" value="Genomic_DNA"/>
</dbReference>